<dbReference type="EMBL" id="HBNR01027905">
    <property type="protein sequence ID" value="CAE4580741.1"/>
    <property type="molecule type" value="Transcribed_RNA"/>
</dbReference>
<dbReference type="PROSITE" id="PS50088">
    <property type="entry name" value="ANK_REPEAT"/>
    <property type="match status" value="3"/>
</dbReference>
<gene>
    <name evidence="4" type="ORF">AMON00008_LOCUS18940</name>
</gene>
<dbReference type="Pfam" id="PF00023">
    <property type="entry name" value="Ank"/>
    <property type="match status" value="2"/>
</dbReference>
<dbReference type="PANTHER" id="PTHR24123">
    <property type="entry name" value="ANKYRIN REPEAT-CONTAINING"/>
    <property type="match status" value="1"/>
</dbReference>
<keyword evidence="2 3" id="KW-0040">ANK repeat</keyword>
<accession>A0A7S4QEZ4</accession>
<dbReference type="InterPro" id="IPR002110">
    <property type="entry name" value="Ankyrin_rpt"/>
</dbReference>
<dbReference type="InterPro" id="IPR051165">
    <property type="entry name" value="Multifunctional_ANK_Repeat"/>
</dbReference>
<dbReference type="InterPro" id="IPR036770">
    <property type="entry name" value="Ankyrin_rpt-contain_sf"/>
</dbReference>
<keyword evidence="1" id="KW-0677">Repeat</keyword>
<organism evidence="4">
    <name type="scientific">Alexandrium monilatum</name>
    <dbReference type="NCBI Taxonomy" id="311494"/>
    <lineage>
        <taxon>Eukaryota</taxon>
        <taxon>Sar</taxon>
        <taxon>Alveolata</taxon>
        <taxon>Dinophyceae</taxon>
        <taxon>Gonyaulacales</taxon>
        <taxon>Pyrocystaceae</taxon>
        <taxon>Alexandrium</taxon>
    </lineage>
</organism>
<evidence type="ECO:0000256" key="1">
    <source>
        <dbReference type="ARBA" id="ARBA00022737"/>
    </source>
</evidence>
<evidence type="ECO:0000256" key="3">
    <source>
        <dbReference type="PROSITE-ProRule" id="PRU00023"/>
    </source>
</evidence>
<dbReference type="SUPFAM" id="SSF48403">
    <property type="entry name" value="Ankyrin repeat"/>
    <property type="match status" value="1"/>
</dbReference>
<dbReference type="PROSITE" id="PS50297">
    <property type="entry name" value="ANK_REP_REGION"/>
    <property type="match status" value="2"/>
</dbReference>
<protein>
    <submittedName>
        <fullName evidence="4">Uncharacterized protein</fullName>
    </submittedName>
</protein>
<dbReference type="AlphaFoldDB" id="A0A7S4QEZ4"/>
<dbReference type="Gene3D" id="1.25.40.20">
    <property type="entry name" value="Ankyrin repeat-containing domain"/>
    <property type="match status" value="2"/>
</dbReference>
<reference evidence="4" key="1">
    <citation type="submission" date="2021-01" db="EMBL/GenBank/DDBJ databases">
        <authorList>
            <person name="Corre E."/>
            <person name="Pelletier E."/>
            <person name="Niang G."/>
            <person name="Scheremetjew M."/>
            <person name="Finn R."/>
            <person name="Kale V."/>
            <person name="Holt S."/>
            <person name="Cochrane G."/>
            <person name="Meng A."/>
            <person name="Brown T."/>
            <person name="Cohen L."/>
        </authorList>
    </citation>
    <scope>NUCLEOTIDE SEQUENCE</scope>
    <source>
        <strain evidence="4">CCMP3105</strain>
    </source>
</reference>
<feature type="repeat" description="ANK" evidence="3">
    <location>
        <begin position="198"/>
        <end position="230"/>
    </location>
</feature>
<feature type="repeat" description="ANK" evidence="3">
    <location>
        <begin position="260"/>
        <end position="292"/>
    </location>
</feature>
<evidence type="ECO:0000313" key="4">
    <source>
        <dbReference type="EMBL" id="CAE4580741.1"/>
    </source>
</evidence>
<feature type="repeat" description="ANK" evidence="3">
    <location>
        <begin position="158"/>
        <end position="185"/>
    </location>
</feature>
<proteinExistence type="predicted"/>
<name>A0A7S4QEZ4_9DINO</name>
<sequence length="370" mass="40021">MASADGSLNGALMKAAEGCDLEEVQRLLEAGADATFIDDPPGVWGSCSRKGPLHVAISHRPWPREDASEAEVAEQFGRWKSILKLLVCAKADVNAKSAEYDWRGCGSTRTAFEMVMGAAMKDVELLELFLSAGGDANTKSVRHVHSMRTDGEAIHYLIHSAVNAADLEVARALLDARADVDAIDSRHFANERGHNQATDETALHQACSKPDLAMAALLLARGADVNLVRRDLELVALDVDSPTDDPRDPEYVRSTECVPVRETALHLALRRGDADLVVLLVCAGADITCHRKRGGETFSCEDLCAGNESLLKALQTEWTPETHRLFPAKVRESVEAALQIARRQQWPLPETVLFRVCALAAGGPTAPSSS</sequence>
<dbReference type="SMART" id="SM00248">
    <property type="entry name" value="ANK"/>
    <property type="match status" value="6"/>
</dbReference>
<dbReference type="PANTHER" id="PTHR24123:SF33">
    <property type="entry name" value="PROTEIN HOS4"/>
    <property type="match status" value="1"/>
</dbReference>
<evidence type="ECO:0000256" key="2">
    <source>
        <dbReference type="ARBA" id="ARBA00023043"/>
    </source>
</evidence>